<keyword evidence="2" id="KW-0472">Membrane</keyword>
<dbReference type="OrthoDB" id="8192535at2759"/>
<proteinExistence type="predicted"/>
<evidence type="ECO:0000313" key="4">
    <source>
        <dbReference type="Proteomes" id="UP000594454"/>
    </source>
</evidence>
<accession>A0A7R8UBX2</accession>
<protein>
    <submittedName>
        <fullName evidence="3">Uncharacterized protein</fullName>
    </submittedName>
</protein>
<dbReference type="EMBL" id="LR899009">
    <property type="protein sequence ID" value="CAD7077877.1"/>
    <property type="molecule type" value="Genomic_DNA"/>
</dbReference>
<gene>
    <name evidence="3" type="ORF">HERILL_LOCUS1181</name>
</gene>
<keyword evidence="2" id="KW-1133">Transmembrane helix</keyword>
<name>A0A7R8UBX2_HERIL</name>
<keyword evidence="2" id="KW-0812">Transmembrane</keyword>
<evidence type="ECO:0000313" key="3">
    <source>
        <dbReference type="EMBL" id="CAD7077877.1"/>
    </source>
</evidence>
<sequence length="92" mass="10437">MTKASRKGASVQQKGPVKPLLSPQQEEEVKAIHAEDDDSYNSGFGAYLRSAEGSEMMKLFVMANSILVILTMAWPSMREFAEWLKEFLNYYL</sequence>
<feature type="region of interest" description="Disordered" evidence="1">
    <location>
        <begin position="1"/>
        <end position="28"/>
    </location>
</feature>
<keyword evidence="4" id="KW-1185">Reference proteome</keyword>
<dbReference type="Proteomes" id="UP000594454">
    <property type="component" value="Chromosome 1"/>
</dbReference>
<organism evidence="3 4">
    <name type="scientific">Hermetia illucens</name>
    <name type="common">Black soldier fly</name>
    <dbReference type="NCBI Taxonomy" id="343691"/>
    <lineage>
        <taxon>Eukaryota</taxon>
        <taxon>Metazoa</taxon>
        <taxon>Ecdysozoa</taxon>
        <taxon>Arthropoda</taxon>
        <taxon>Hexapoda</taxon>
        <taxon>Insecta</taxon>
        <taxon>Pterygota</taxon>
        <taxon>Neoptera</taxon>
        <taxon>Endopterygota</taxon>
        <taxon>Diptera</taxon>
        <taxon>Brachycera</taxon>
        <taxon>Stratiomyomorpha</taxon>
        <taxon>Stratiomyidae</taxon>
        <taxon>Hermetiinae</taxon>
        <taxon>Hermetia</taxon>
    </lineage>
</organism>
<evidence type="ECO:0000256" key="1">
    <source>
        <dbReference type="SAM" id="MobiDB-lite"/>
    </source>
</evidence>
<dbReference type="AlphaFoldDB" id="A0A7R8UBX2"/>
<reference evidence="3 4" key="1">
    <citation type="submission" date="2020-11" db="EMBL/GenBank/DDBJ databases">
        <authorList>
            <person name="Wallbank WR R."/>
            <person name="Pardo Diaz C."/>
            <person name="Kozak K."/>
            <person name="Martin S."/>
            <person name="Jiggins C."/>
            <person name="Moest M."/>
            <person name="Warren A I."/>
            <person name="Generalovic N T."/>
            <person name="Byers J.R.P. K."/>
            <person name="Montejo-Kovacevich G."/>
            <person name="Yen C E."/>
        </authorList>
    </citation>
    <scope>NUCLEOTIDE SEQUENCE [LARGE SCALE GENOMIC DNA]</scope>
</reference>
<evidence type="ECO:0000256" key="2">
    <source>
        <dbReference type="SAM" id="Phobius"/>
    </source>
</evidence>
<dbReference type="InParanoid" id="A0A7R8UBX2"/>
<dbReference type="FunCoup" id="A0A7R8UBX2">
    <property type="interactions" value="1"/>
</dbReference>
<feature type="transmembrane region" description="Helical" evidence="2">
    <location>
        <begin position="59"/>
        <end position="77"/>
    </location>
</feature>